<dbReference type="OrthoDB" id="791021at2"/>
<proteinExistence type="predicted"/>
<evidence type="ECO:0000256" key="1">
    <source>
        <dbReference type="SAM" id="SignalP"/>
    </source>
</evidence>
<feature type="chain" id="PRO_5015416705" description="Outer membrane protein beta-barrel domain-containing protein" evidence="1">
    <location>
        <begin position="27"/>
        <end position="184"/>
    </location>
</feature>
<accession>A0A2S0RFH2</accession>
<evidence type="ECO:0000313" key="2">
    <source>
        <dbReference type="EMBL" id="AWA29988.1"/>
    </source>
</evidence>
<sequence>MKIMKTAIKGLFTAACIALAINTTHAQTNPQVASDNPATYDQGFKLGFGLSGGYVFEDGYGAAVGADARLQYNFSKRNSLTITTGYTHLFVDGDGDDLGFIPAKAGFKGFVWGDTFYLQGELGAAIPVTADYDDTSLIFAPGVGYATKHLDLSLRYEFYNKFRDANGEKGIGQLAARIAYGFDL</sequence>
<dbReference type="InterPro" id="IPR036709">
    <property type="entry name" value="Autotransporte_beta_dom_sf"/>
</dbReference>
<keyword evidence="1" id="KW-0732">Signal</keyword>
<name>A0A2S0RFH2_9FLAO</name>
<dbReference type="SUPFAM" id="SSF103515">
    <property type="entry name" value="Autotransporter"/>
    <property type="match status" value="1"/>
</dbReference>
<reference evidence="2 3" key="1">
    <citation type="submission" date="2018-04" db="EMBL/GenBank/DDBJ databases">
        <title>Genome sequencing of Flavobacterium sp. HYN0048.</title>
        <authorList>
            <person name="Yi H."/>
            <person name="Baek C."/>
        </authorList>
    </citation>
    <scope>NUCLEOTIDE SEQUENCE [LARGE SCALE GENOMIC DNA]</scope>
    <source>
        <strain evidence="2 3">HYN0048</strain>
    </source>
</reference>
<dbReference type="AlphaFoldDB" id="A0A2S0RFH2"/>
<gene>
    <name evidence="2" type="ORF">HYN48_07815</name>
</gene>
<evidence type="ECO:0008006" key="4">
    <source>
        <dbReference type="Google" id="ProtNLM"/>
    </source>
</evidence>
<organism evidence="2 3">
    <name type="scientific">Flavobacterium magnum</name>
    <dbReference type="NCBI Taxonomy" id="2162713"/>
    <lineage>
        <taxon>Bacteria</taxon>
        <taxon>Pseudomonadati</taxon>
        <taxon>Bacteroidota</taxon>
        <taxon>Flavobacteriia</taxon>
        <taxon>Flavobacteriales</taxon>
        <taxon>Flavobacteriaceae</taxon>
        <taxon>Flavobacterium</taxon>
    </lineage>
</organism>
<feature type="signal peptide" evidence="1">
    <location>
        <begin position="1"/>
        <end position="26"/>
    </location>
</feature>
<dbReference type="EMBL" id="CP028811">
    <property type="protein sequence ID" value="AWA29988.1"/>
    <property type="molecule type" value="Genomic_DNA"/>
</dbReference>
<dbReference type="KEGG" id="fmg:HYN48_07815"/>
<protein>
    <recommendedName>
        <fullName evidence="4">Outer membrane protein beta-barrel domain-containing protein</fullName>
    </recommendedName>
</protein>
<evidence type="ECO:0000313" key="3">
    <source>
        <dbReference type="Proteomes" id="UP000244193"/>
    </source>
</evidence>
<keyword evidence="3" id="KW-1185">Reference proteome</keyword>
<dbReference type="Proteomes" id="UP000244193">
    <property type="component" value="Chromosome"/>
</dbReference>